<evidence type="ECO:0000313" key="8">
    <source>
        <dbReference type="EMBL" id="GAX24801.1"/>
    </source>
</evidence>
<evidence type="ECO:0000259" key="7">
    <source>
        <dbReference type="Pfam" id="PF00520"/>
    </source>
</evidence>
<dbReference type="GO" id="GO:0005248">
    <property type="term" value="F:voltage-gated sodium channel activity"/>
    <property type="evidence" value="ECO:0007669"/>
    <property type="project" value="TreeGrafter"/>
</dbReference>
<dbReference type="Pfam" id="PF00520">
    <property type="entry name" value="Ion_trans"/>
    <property type="match status" value="1"/>
</dbReference>
<proteinExistence type="predicted"/>
<dbReference type="Gene3D" id="1.20.120.350">
    <property type="entry name" value="Voltage-gated potassium channels. Chain C"/>
    <property type="match status" value="1"/>
</dbReference>
<name>A0A1Z5KFF4_FISSO</name>
<dbReference type="Gene3D" id="1.10.287.70">
    <property type="match status" value="1"/>
</dbReference>
<dbReference type="InterPro" id="IPR027359">
    <property type="entry name" value="Volt_channel_dom_sf"/>
</dbReference>
<dbReference type="InterPro" id="IPR043203">
    <property type="entry name" value="VGCC_Ca_Na"/>
</dbReference>
<evidence type="ECO:0000256" key="4">
    <source>
        <dbReference type="ARBA" id="ARBA00023136"/>
    </source>
</evidence>
<feature type="domain" description="Ion transport" evidence="7">
    <location>
        <begin position="123"/>
        <end position="332"/>
    </location>
</feature>
<keyword evidence="3 6" id="KW-1133">Transmembrane helix</keyword>
<dbReference type="AlphaFoldDB" id="A0A1Z5KFF4"/>
<feature type="transmembrane region" description="Helical" evidence="6">
    <location>
        <begin position="123"/>
        <end position="146"/>
    </location>
</feature>
<evidence type="ECO:0000313" key="9">
    <source>
        <dbReference type="Proteomes" id="UP000198406"/>
    </source>
</evidence>
<dbReference type="SUPFAM" id="SSF81324">
    <property type="entry name" value="Voltage-gated potassium channels"/>
    <property type="match status" value="1"/>
</dbReference>
<evidence type="ECO:0000256" key="5">
    <source>
        <dbReference type="SAM" id="Coils"/>
    </source>
</evidence>
<feature type="transmembrane region" description="Helical" evidence="6">
    <location>
        <begin position="302"/>
        <end position="330"/>
    </location>
</feature>
<protein>
    <submittedName>
        <fullName evidence="8">Voltage-dependent calcium channel T type alpha-1H</fullName>
    </submittedName>
</protein>
<comment type="caution">
    <text evidence="8">The sequence shown here is derived from an EMBL/GenBank/DDBJ whole genome shotgun (WGS) entry which is preliminary data.</text>
</comment>
<gene>
    <name evidence="8" type="ORF">FisN_18Lh116</name>
</gene>
<dbReference type="GO" id="GO:0001518">
    <property type="term" value="C:voltage-gated sodium channel complex"/>
    <property type="evidence" value="ECO:0007669"/>
    <property type="project" value="TreeGrafter"/>
</dbReference>
<dbReference type="InParanoid" id="A0A1Z5KFF4"/>
<evidence type="ECO:0000256" key="2">
    <source>
        <dbReference type="ARBA" id="ARBA00022692"/>
    </source>
</evidence>
<evidence type="ECO:0000256" key="6">
    <source>
        <dbReference type="SAM" id="Phobius"/>
    </source>
</evidence>
<comment type="subcellular location">
    <subcellularLocation>
        <location evidence="1">Membrane</location>
        <topology evidence="1">Multi-pass membrane protein</topology>
    </subcellularLocation>
</comment>
<keyword evidence="5" id="KW-0175">Coiled coil</keyword>
<accession>A0A1Z5KFF4</accession>
<evidence type="ECO:0000256" key="3">
    <source>
        <dbReference type="ARBA" id="ARBA00022989"/>
    </source>
</evidence>
<evidence type="ECO:0000256" key="1">
    <source>
        <dbReference type="ARBA" id="ARBA00004141"/>
    </source>
</evidence>
<reference evidence="8 9" key="1">
    <citation type="journal article" date="2015" name="Plant Cell">
        <title>Oil accumulation by the oleaginous diatom Fistulifera solaris as revealed by the genome and transcriptome.</title>
        <authorList>
            <person name="Tanaka T."/>
            <person name="Maeda Y."/>
            <person name="Veluchamy A."/>
            <person name="Tanaka M."/>
            <person name="Abida H."/>
            <person name="Marechal E."/>
            <person name="Bowler C."/>
            <person name="Muto M."/>
            <person name="Sunaga Y."/>
            <person name="Tanaka M."/>
            <person name="Yoshino T."/>
            <person name="Taniguchi T."/>
            <person name="Fukuda Y."/>
            <person name="Nemoto M."/>
            <person name="Matsumoto M."/>
            <person name="Wong P.S."/>
            <person name="Aburatani S."/>
            <person name="Fujibuchi W."/>
        </authorList>
    </citation>
    <scope>NUCLEOTIDE SEQUENCE [LARGE SCALE GENOMIC DNA]</scope>
    <source>
        <strain evidence="8 9">JPCC DA0580</strain>
    </source>
</reference>
<keyword evidence="9" id="KW-1185">Reference proteome</keyword>
<dbReference type="PANTHER" id="PTHR10037:SF62">
    <property type="entry name" value="SODIUM CHANNEL PROTEIN 60E"/>
    <property type="match status" value="1"/>
</dbReference>
<dbReference type="InterPro" id="IPR005821">
    <property type="entry name" value="Ion_trans_dom"/>
</dbReference>
<keyword evidence="2 6" id="KW-0812">Transmembrane</keyword>
<feature type="coiled-coil region" evidence="5">
    <location>
        <begin position="372"/>
        <end position="399"/>
    </location>
</feature>
<organism evidence="8 9">
    <name type="scientific">Fistulifera solaris</name>
    <name type="common">Oleaginous diatom</name>
    <dbReference type="NCBI Taxonomy" id="1519565"/>
    <lineage>
        <taxon>Eukaryota</taxon>
        <taxon>Sar</taxon>
        <taxon>Stramenopiles</taxon>
        <taxon>Ochrophyta</taxon>
        <taxon>Bacillariophyta</taxon>
        <taxon>Bacillariophyceae</taxon>
        <taxon>Bacillariophycidae</taxon>
        <taxon>Naviculales</taxon>
        <taxon>Naviculaceae</taxon>
        <taxon>Fistulifera</taxon>
    </lineage>
</organism>
<dbReference type="Proteomes" id="UP000198406">
    <property type="component" value="Unassembled WGS sequence"/>
</dbReference>
<feature type="transmembrane region" description="Helical" evidence="6">
    <location>
        <begin position="239"/>
        <end position="258"/>
    </location>
</feature>
<keyword evidence="4 6" id="KW-0472">Membrane</keyword>
<dbReference type="EMBL" id="BDSP01000214">
    <property type="protein sequence ID" value="GAX24801.1"/>
    <property type="molecule type" value="Genomic_DNA"/>
</dbReference>
<dbReference type="PANTHER" id="PTHR10037">
    <property type="entry name" value="VOLTAGE-GATED CATION CHANNEL CALCIUM AND SODIUM"/>
    <property type="match status" value="1"/>
</dbReference>
<sequence>MISHDLQKSSRTLIKHSSAGSFLGGWSSGDLSGRSDTEDIVESSKFKSRQKLRLLMQNIEMEKKKDLVVQASMQQKMRPLQVGEVGQIRRTWRKPDLESTLSKDAPMRRFRLMCGEVVEDPRVQFLIITLIVINAIMMGVATFDFVTNDENTNMAFDIADKVFLTIFTIESALQLIYRGPSLFRDRWLVFDFVIVVISWTLESLQVIRAFRIFRALRLVTRMVALKSLLMALGEVLPRIYAITSMLVLVFYIYAVLFVELFGNLQLSTDYFNTLPNALLTCMQLMTLEWSETAREVMDYYEWAGMIFCSFISITGFIVFNLIVAVVCDAVSIIDKKIRQEGEEYSEEMKLLEGRDLESDMDESDRSAAQHKWRKAQKRINELTLELEEMKETQTKLIAAIAKLASVCQGQELLLDRGRKGQSFPPSLGVPKL</sequence>
<feature type="transmembrane region" description="Helical" evidence="6">
    <location>
        <begin position="189"/>
        <end position="207"/>
    </location>
</feature>
<dbReference type="OrthoDB" id="45894at2759"/>